<proteinExistence type="predicted"/>
<evidence type="ECO:0000313" key="3">
    <source>
        <dbReference type="Proteomes" id="UP000235965"/>
    </source>
</evidence>
<feature type="compositionally biased region" description="Polar residues" evidence="1">
    <location>
        <begin position="650"/>
        <end position="677"/>
    </location>
</feature>
<feature type="compositionally biased region" description="Basic and acidic residues" evidence="1">
    <location>
        <begin position="303"/>
        <end position="323"/>
    </location>
</feature>
<feature type="compositionally biased region" description="Acidic residues" evidence="1">
    <location>
        <begin position="1221"/>
        <end position="1231"/>
    </location>
</feature>
<feature type="compositionally biased region" description="Basic and acidic residues" evidence="1">
    <location>
        <begin position="1351"/>
        <end position="1364"/>
    </location>
</feature>
<feature type="compositionally biased region" description="Polar residues" evidence="1">
    <location>
        <begin position="759"/>
        <end position="768"/>
    </location>
</feature>
<protein>
    <submittedName>
        <fullName evidence="2">Uncharacterized protein</fullName>
    </submittedName>
</protein>
<organism evidence="2 3">
    <name type="scientific">Cryptotermes secundus</name>
    <dbReference type="NCBI Taxonomy" id="105785"/>
    <lineage>
        <taxon>Eukaryota</taxon>
        <taxon>Metazoa</taxon>
        <taxon>Ecdysozoa</taxon>
        <taxon>Arthropoda</taxon>
        <taxon>Hexapoda</taxon>
        <taxon>Insecta</taxon>
        <taxon>Pterygota</taxon>
        <taxon>Neoptera</taxon>
        <taxon>Polyneoptera</taxon>
        <taxon>Dictyoptera</taxon>
        <taxon>Blattodea</taxon>
        <taxon>Blattoidea</taxon>
        <taxon>Termitoidae</taxon>
        <taxon>Kalotermitidae</taxon>
        <taxon>Cryptotermitinae</taxon>
        <taxon>Cryptotermes</taxon>
    </lineage>
</organism>
<gene>
    <name evidence="2" type="ORF">B7P43_G17069</name>
</gene>
<comment type="caution">
    <text evidence="2">The sequence shown here is derived from an EMBL/GenBank/DDBJ whole genome shotgun (WGS) entry which is preliminary data.</text>
</comment>
<feature type="region of interest" description="Disordered" evidence="1">
    <location>
        <begin position="1351"/>
        <end position="1391"/>
    </location>
</feature>
<dbReference type="Proteomes" id="UP000235965">
    <property type="component" value="Unassembled WGS sequence"/>
</dbReference>
<feature type="compositionally biased region" description="Polar residues" evidence="1">
    <location>
        <begin position="1274"/>
        <end position="1287"/>
    </location>
</feature>
<feature type="region of interest" description="Disordered" evidence="1">
    <location>
        <begin position="1091"/>
        <end position="1127"/>
    </location>
</feature>
<feature type="compositionally biased region" description="Polar residues" evidence="1">
    <location>
        <begin position="852"/>
        <end position="868"/>
    </location>
</feature>
<keyword evidence="3" id="KW-1185">Reference proteome</keyword>
<feature type="compositionally biased region" description="Acidic residues" evidence="1">
    <location>
        <begin position="1382"/>
        <end position="1391"/>
    </location>
</feature>
<feature type="region of interest" description="Disordered" evidence="1">
    <location>
        <begin position="1167"/>
        <end position="1233"/>
    </location>
</feature>
<evidence type="ECO:0000256" key="1">
    <source>
        <dbReference type="SAM" id="MobiDB-lite"/>
    </source>
</evidence>
<feature type="compositionally biased region" description="Basic and acidic residues" evidence="1">
    <location>
        <begin position="997"/>
        <end position="1024"/>
    </location>
</feature>
<feature type="compositionally biased region" description="Polar residues" evidence="1">
    <location>
        <begin position="623"/>
        <end position="642"/>
    </location>
</feature>
<feature type="region of interest" description="Disordered" evidence="1">
    <location>
        <begin position="608"/>
        <end position="677"/>
    </location>
</feature>
<feature type="compositionally biased region" description="Basic and acidic residues" evidence="1">
    <location>
        <begin position="1178"/>
        <end position="1211"/>
    </location>
</feature>
<dbReference type="InParanoid" id="A0A2J7QIG7"/>
<feature type="compositionally biased region" description="Polar residues" evidence="1">
    <location>
        <begin position="325"/>
        <end position="336"/>
    </location>
</feature>
<feature type="compositionally biased region" description="Basic and acidic residues" evidence="1">
    <location>
        <begin position="608"/>
        <end position="617"/>
    </location>
</feature>
<feature type="compositionally biased region" description="Basic and acidic residues" evidence="1">
    <location>
        <begin position="782"/>
        <end position="801"/>
    </location>
</feature>
<feature type="compositionally biased region" description="Acidic residues" evidence="1">
    <location>
        <begin position="725"/>
        <end position="735"/>
    </location>
</feature>
<name>A0A2J7QIG7_9NEOP</name>
<feature type="compositionally biased region" description="Polar residues" evidence="1">
    <location>
        <begin position="1097"/>
        <end position="1111"/>
    </location>
</feature>
<feature type="region of interest" description="Disordered" evidence="1">
    <location>
        <begin position="297"/>
        <end position="336"/>
    </location>
</feature>
<feature type="compositionally biased region" description="Low complexity" evidence="1">
    <location>
        <begin position="1261"/>
        <end position="1273"/>
    </location>
</feature>
<feature type="region of interest" description="Disordered" evidence="1">
    <location>
        <begin position="1250"/>
        <end position="1287"/>
    </location>
</feature>
<feature type="region of interest" description="Disordered" evidence="1">
    <location>
        <begin position="759"/>
        <end position="871"/>
    </location>
</feature>
<evidence type="ECO:0000313" key="2">
    <source>
        <dbReference type="EMBL" id="PNF28372.1"/>
    </source>
</evidence>
<feature type="compositionally biased region" description="Basic and acidic residues" evidence="1">
    <location>
        <begin position="700"/>
        <end position="714"/>
    </location>
</feature>
<reference evidence="2 3" key="1">
    <citation type="submission" date="2017-12" db="EMBL/GenBank/DDBJ databases">
        <title>Hemimetabolous genomes reveal molecular basis of termite eusociality.</title>
        <authorList>
            <person name="Harrison M.C."/>
            <person name="Jongepier E."/>
            <person name="Robertson H.M."/>
            <person name="Arning N."/>
            <person name="Bitard-Feildel T."/>
            <person name="Chao H."/>
            <person name="Childers C.P."/>
            <person name="Dinh H."/>
            <person name="Doddapaneni H."/>
            <person name="Dugan S."/>
            <person name="Gowin J."/>
            <person name="Greiner C."/>
            <person name="Han Y."/>
            <person name="Hu H."/>
            <person name="Hughes D.S.T."/>
            <person name="Huylmans A.-K."/>
            <person name="Kemena C."/>
            <person name="Kremer L.P.M."/>
            <person name="Lee S.L."/>
            <person name="Lopez-Ezquerra A."/>
            <person name="Mallet L."/>
            <person name="Monroy-Kuhn J.M."/>
            <person name="Moser A."/>
            <person name="Murali S.C."/>
            <person name="Muzny D.M."/>
            <person name="Otani S."/>
            <person name="Piulachs M.-D."/>
            <person name="Poelchau M."/>
            <person name="Qu J."/>
            <person name="Schaub F."/>
            <person name="Wada-Katsumata A."/>
            <person name="Worley K.C."/>
            <person name="Xie Q."/>
            <person name="Ylla G."/>
            <person name="Poulsen M."/>
            <person name="Gibbs R.A."/>
            <person name="Schal C."/>
            <person name="Richards S."/>
            <person name="Belles X."/>
            <person name="Korb J."/>
            <person name="Bornberg-Bauer E."/>
        </authorList>
    </citation>
    <scope>NUCLEOTIDE SEQUENCE [LARGE SCALE GENOMIC DNA]</scope>
    <source>
        <tissue evidence="2">Whole body</tissue>
    </source>
</reference>
<feature type="compositionally biased region" description="Basic and acidic residues" evidence="1">
    <location>
        <begin position="1371"/>
        <end position="1381"/>
    </location>
</feature>
<accession>A0A2J7QIG7</accession>
<feature type="region of interest" description="Disordered" evidence="1">
    <location>
        <begin position="700"/>
        <end position="736"/>
    </location>
</feature>
<feature type="region of interest" description="Disordered" evidence="1">
    <location>
        <begin position="960"/>
        <end position="1024"/>
    </location>
</feature>
<dbReference type="EMBL" id="NEVH01013595">
    <property type="protein sequence ID" value="PNF28372.1"/>
    <property type="molecule type" value="Genomic_DNA"/>
</dbReference>
<feature type="compositionally biased region" description="Basic and acidic residues" evidence="1">
    <location>
        <begin position="963"/>
        <end position="981"/>
    </location>
</feature>
<sequence>MTEEDHMHDGFGEEEEPIFRKRSAEQSLENCSKIWDTKSERFITGSIRVRHLTHSFINCNKRSLSRNRILFPADKGTPLPKKIILQNCDKSAILTNGEQLAADRVCIPKTETTAEICNNNNQTLREKELAPADIKSTRKQIMENHEKGPNAACDTDAGRKHKKNQISGYENHVCSGEEVSILRRKINKENVDTPCIRKGSQSTVKEVPAYRKGTLIQNDTRTQSVQKMLSGIEQNKQNSGAKEKPMLRYGRKKIIKSCDTDATLRKDKFLFSGEEIAISRRKENETLREARLLFSDTETSTSEETRDVEKCSKGPVSWKEKPLPSDSNTTESGAKSNVVNCYTRPFRREEDTKAEVNVGYSSSGRTARKNKLLTIDKQILLPAVQDKPSVDDKESLDYVRLQVLDSGEKNETSAVGFLLGDAEQRDSVAGQECYRRNPVSISRQLCEQNAASELVESCTEIERQRNILSGFAGLLISDEDCVEQSLDDASTVIIHPLLSCKYEHEVVEIRKKLKDLYEVLKDKDRGPLVIHDDRNSSPSYSCNSERSRLQHKRISVFTERKNKRRKLNLDIKHEQLSCVSETLSQSEDSKYYGHLESGDRNVLPINVSKKDMPKLSTDEQEDTSSTKNENGAKNVFRCTSLQSEKEEDNINTSCSKIGNSGSQTVSSRNNSSTKSTGHLVTSLQFGTKKIKHSHCNLDNESHDLEMGSKRDRETSNPAVVSGHDDDGETTDDDDIFYYRRPRNSPLLCEKEINKKTIYSDSQNKSARNTSEKLSGHSVASKHCTDDRKVFSDSSDHRETETSHSVIGLEHERTESNAAGCDENTQKKCMLIRRKRETRSSNSSVKSKHNENGHVSNDSKSPKQENVLTKSKRRATALNNLVRFKYEENGYDISDDSEVPQNRKILHRWKRRSYTSYHLIASDHDKNKGNTSDDGKLLNMENVSSRLKRRMKALNSAAVGCNHNETKDVSGDAENPKKENVPSRRKNRMKMCINSDGSKYDQNESHVTDDGKSPEKENVLKRRERGTETYNLIASEYDETDKTVIVSDVGYPSKNESEMTGMSKHHEYYDDVDDNDDIFYTTPKRSLLYKKEKEKTDNSCNENCTSLKSSRNNGHKSVRNSSSQSTLTRNVFRNSLKHSLKSVVWKNENVVDKDNSSDEKSAEIDLLTDSHRQQSSGDIIEKNHSSHKSDDNMHKMKMDSKLMESSRTETRKVSSVGSEHTENEEDMADDDDIFYKTPRRSSLYGKERGRVSSICGNENHTSLKSNKANKNNSSQDLSNRNTNMSRESDTCLFNSVTFRNENRADKDSSSDISSADIEDILTDSNRRQFSGDIMEKIGSCNKSGDIHKIHMESKFMKSSRTETQKDSSTSSEHPENEEKVMEHEDEDDDDDIFCYRTRKQSLPCRKEKK</sequence>
<feature type="compositionally biased region" description="Polar residues" evidence="1">
    <location>
        <begin position="1118"/>
        <end position="1127"/>
    </location>
</feature>